<feature type="domain" description="Histidine kinase" evidence="15">
    <location>
        <begin position="238"/>
        <end position="447"/>
    </location>
</feature>
<dbReference type="Pfam" id="PF00672">
    <property type="entry name" value="HAMP"/>
    <property type="match status" value="1"/>
</dbReference>
<keyword evidence="11 14" id="KW-1133">Transmembrane helix</keyword>
<keyword evidence="7 14" id="KW-0812">Transmembrane</keyword>
<dbReference type="PROSITE" id="PS50885">
    <property type="entry name" value="HAMP"/>
    <property type="match status" value="1"/>
</dbReference>
<dbReference type="PRINTS" id="PR00344">
    <property type="entry name" value="BCTRLSENSOR"/>
</dbReference>
<evidence type="ECO:0000256" key="8">
    <source>
        <dbReference type="ARBA" id="ARBA00022741"/>
    </source>
</evidence>
<dbReference type="SUPFAM" id="SSF47384">
    <property type="entry name" value="Homodimeric domain of signal transducing histidine kinase"/>
    <property type="match status" value="1"/>
</dbReference>
<evidence type="ECO:0000256" key="13">
    <source>
        <dbReference type="ARBA" id="ARBA00023136"/>
    </source>
</evidence>
<evidence type="ECO:0000259" key="16">
    <source>
        <dbReference type="PROSITE" id="PS50885"/>
    </source>
</evidence>
<keyword evidence="10" id="KW-0067">ATP-binding</keyword>
<accession>A0A134A670</accession>
<evidence type="ECO:0000256" key="5">
    <source>
        <dbReference type="ARBA" id="ARBA00022553"/>
    </source>
</evidence>
<keyword evidence="5" id="KW-0597">Phosphoprotein</keyword>
<evidence type="ECO:0000313" key="18">
    <source>
        <dbReference type="Proteomes" id="UP000070355"/>
    </source>
</evidence>
<dbReference type="RefSeq" id="WP_060913542.1">
    <property type="nucleotide sequence ID" value="NZ_KQ959924.1"/>
</dbReference>
<evidence type="ECO:0000256" key="2">
    <source>
        <dbReference type="ARBA" id="ARBA00004651"/>
    </source>
</evidence>
<dbReference type="PATRIC" id="fig|1379.3.peg.240"/>
<evidence type="ECO:0000256" key="6">
    <source>
        <dbReference type="ARBA" id="ARBA00022679"/>
    </source>
</evidence>
<evidence type="ECO:0000256" key="10">
    <source>
        <dbReference type="ARBA" id="ARBA00022840"/>
    </source>
</evidence>
<evidence type="ECO:0000256" key="4">
    <source>
        <dbReference type="ARBA" id="ARBA00022475"/>
    </source>
</evidence>
<feature type="domain" description="HAMP" evidence="16">
    <location>
        <begin position="176"/>
        <end position="230"/>
    </location>
</feature>
<dbReference type="Pfam" id="PF00512">
    <property type="entry name" value="HisKA"/>
    <property type="match status" value="1"/>
</dbReference>
<dbReference type="FunFam" id="3.30.565.10:FF:000006">
    <property type="entry name" value="Sensor histidine kinase WalK"/>
    <property type="match status" value="1"/>
</dbReference>
<comment type="catalytic activity">
    <reaction evidence="1">
        <text>ATP + protein L-histidine = ADP + protein N-phospho-L-histidine.</text>
        <dbReference type="EC" id="2.7.13.3"/>
    </reaction>
</comment>
<dbReference type="Gene3D" id="3.30.565.10">
    <property type="entry name" value="Histidine kinase-like ATPase, C-terminal domain"/>
    <property type="match status" value="1"/>
</dbReference>
<keyword evidence="4" id="KW-1003">Cell membrane</keyword>
<keyword evidence="13 14" id="KW-0472">Membrane</keyword>
<dbReference type="Gene3D" id="1.10.287.130">
    <property type="match status" value="1"/>
</dbReference>
<dbReference type="InterPro" id="IPR003661">
    <property type="entry name" value="HisK_dim/P_dom"/>
</dbReference>
<evidence type="ECO:0000256" key="9">
    <source>
        <dbReference type="ARBA" id="ARBA00022777"/>
    </source>
</evidence>
<evidence type="ECO:0000256" key="3">
    <source>
        <dbReference type="ARBA" id="ARBA00012438"/>
    </source>
</evidence>
<dbReference type="AlphaFoldDB" id="A0A134A670"/>
<evidence type="ECO:0000313" key="17">
    <source>
        <dbReference type="EMBL" id="KXB63214.1"/>
    </source>
</evidence>
<dbReference type="GO" id="GO:0005886">
    <property type="term" value="C:plasma membrane"/>
    <property type="evidence" value="ECO:0007669"/>
    <property type="project" value="UniProtKB-SubCell"/>
</dbReference>
<dbReference type="SMART" id="SM00388">
    <property type="entry name" value="HisKA"/>
    <property type="match status" value="1"/>
</dbReference>
<dbReference type="CDD" id="cd00082">
    <property type="entry name" value="HisKA"/>
    <property type="match status" value="1"/>
</dbReference>
<dbReference type="Proteomes" id="UP000070355">
    <property type="component" value="Unassembled WGS sequence"/>
</dbReference>
<dbReference type="GO" id="GO:0000155">
    <property type="term" value="F:phosphorelay sensor kinase activity"/>
    <property type="evidence" value="ECO:0007669"/>
    <property type="project" value="InterPro"/>
</dbReference>
<dbReference type="SUPFAM" id="SSF55874">
    <property type="entry name" value="ATPase domain of HSP90 chaperone/DNA topoisomerase II/histidine kinase"/>
    <property type="match status" value="1"/>
</dbReference>
<organism evidence="17 18">
    <name type="scientific">Gemella haemolysans</name>
    <dbReference type="NCBI Taxonomy" id="1379"/>
    <lineage>
        <taxon>Bacteria</taxon>
        <taxon>Bacillati</taxon>
        <taxon>Bacillota</taxon>
        <taxon>Bacilli</taxon>
        <taxon>Bacillales</taxon>
        <taxon>Gemellaceae</taxon>
        <taxon>Gemella</taxon>
    </lineage>
</organism>
<reference evidence="18" key="1">
    <citation type="submission" date="2016-01" db="EMBL/GenBank/DDBJ databases">
        <authorList>
            <person name="Mitreva M."/>
            <person name="Pepin K.H."/>
            <person name="Mihindukulasuriya K.A."/>
            <person name="Fulton R."/>
            <person name="Fronick C."/>
            <person name="O'Laughlin M."/>
            <person name="Miner T."/>
            <person name="Herter B."/>
            <person name="Rosa B.A."/>
            <person name="Cordes M."/>
            <person name="Tomlinson C."/>
            <person name="Wollam A."/>
            <person name="Palsikar V.B."/>
            <person name="Mardis E.R."/>
            <person name="Wilson R.K."/>
        </authorList>
    </citation>
    <scope>NUCLEOTIDE SEQUENCE [LARGE SCALE GENOMIC DNA]</scope>
    <source>
        <strain evidence="18">DNF01167</strain>
    </source>
</reference>
<name>A0A134A670_9BACL</name>
<dbReference type="PROSITE" id="PS50109">
    <property type="entry name" value="HIS_KIN"/>
    <property type="match status" value="1"/>
</dbReference>
<dbReference type="InterPro" id="IPR050398">
    <property type="entry name" value="HssS/ArlS-like"/>
</dbReference>
<dbReference type="InterPro" id="IPR036097">
    <property type="entry name" value="HisK_dim/P_sf"/>
</dbReference>
<dbReference type="FunFam" id="1.10.287.130:FF:000001">
    <property type="entry name" value="Two-component sensor histidine kinase"/>
    <property type="match status" value="1"/>
</dbReference>
<dbReference type="InterPro" id="IPR004358">
    <property type="entry name" value="Sig_transdc_His_kin-like_C"/>
</dbReference>
<dbReference type="STRING" id="1379.HMPREF3186_00245"/>
<keyword evidence="6" id="KW-0808">Transferase</keyword>
<dbReference type="SMART" id="SM00387">
    <property type="entry name" value="HATPase_c"/>
    <property type="match status" value="1"/>
</dbReference>
<dbReference type="OrthoDB" id="9813151at2"/>
<protein>
    <recommendedName>
        <fullName evidence="3">histidine kinase</fullName>
        <ecNumber evidence="3">2.7.13.3</ecNumber>
    </recommendedName>
</protein>
<dbReference type="InterPro" id="IPR003660">
    <property type="entry name" value="HAMP_dom"/>
</dbReference>
<evidence type="ECO:0000256" key="14">
    <source>
        <dbReference type="SAM" id="Phobius"/>
    </source>
</evidence>
<evidence type="ECO:0000256" key="11">
    <source>
        <dbReference type="ARBA" id="ARBA00022989"/>
    </source>
</evidence>
<evidence type="ECO:0000256" key="12">
    <source>
        <dbReference type="ARBA" id="ARBA00023012"/>
    </source>
</evidence>
<dbReference type="Gene3D" id="6.10.340.10">
    <property type="match status" value="1"/>
</dbReference>
<sequence>MLNKNKKLSIFPFRKVSLTFKITLWYTTFIVLLIGSLIVGTFLVSDSVVEKSSEKKLIEEVAEISSGSDKFTPYEDGVTLSVYDKDGNLVAGSVPRNFKVNDFSLGVISEYKDVNNNKYLYYDSETSSARLGNGKYVRGIVQITNNINGWILPLIIGVGSPFVILVIMYGGYLIIRSSLKPVRDMTETAEVIAKSNDLTKRIHIEDGADEVHKLGKVFNEMLETLENSSKRERQFSSDVSHELRTPISVIRAESEYGAKYTDSVEDAKESFDVIERQSKRMTSMINQILELSRLDSRLEIPKEELLLSDKIKSTLEDYKILFDNKNIKLFINIEENIIVHANEALIMRMIDNLLSNALKYAETEVTVCLARRNRIIFEVADDGIGISDNEKKHIWDRFYKVDKSRTTTEDNSSGLGLSITKKIVELHDGKIAVLDNKPKGTRFVVNL</sequence>
<dbReference type="GO" id="GO:0005524">
    <property type="term" value="F:ATP binding"/>
    <property type="evidence" value="ECO:0007669"/>
    <property type="project" value="UniProtKB-KW"/>
</dbReference>
<dbReference type="PANTHER" id="PTHR45528:SF1">
    <property type="entry name" value="SENSOR HISTIDINE KINASE CPXA"/>
    <property type="match status" value="1"/>
</dbReference>
<evidence type="ECO:0000256" key="7">
    <source>
        <dbReference type="ARBA" id="ARBA00022692"/>
    </source>
</evidence>
<dbReference type="CDD" id="cd00075">
    <property type="entry name" value="HATPase"/>
    <property type="match status" value="1"/>
</dbReference>
<dbReference type="InterPro" id="IPR003594">
    <property type="entry name" value="HATPase_dom"/>
</dbReference>
<keyword evidence="12" id="KW-0902">Two-component regulatory system</keyword>
<dbReference type="Pfam" id="PF02518">
    <property type="entry name" value="HATPase_c"/>
    <property type="match status" value="1"/>
</dbReference>
<feature type="transmembrane region" description="Helical" evidence="14">
    <location>
        <begin position="24"/>
        <end position="44"/>
    </location>
</feature>
<dbReference type="PANTHER" id="PTHR45528">
    <property type="entry name" value="SENSOR HISTIDINE KINASE CPXA"/>
    <property type="match status" value="1"/>
</dbReference>
<dbReference type="SUPFAM" id="SSF158472">
    <property type="entry name" value="HAMP domain-like"/>
    <property type="match status" value="1"/>
</dbReference>
<dbReference type="SMART" id="SM00304">
    <property type="entry name" value="HAMP"/>
    <property type="match status" value="1"/>
</dbReference>
<keyword evidence="8" id="KW-0547">Nucleotide-binding</keyword>
<proteinExistence type="predicted"/>
<comment type="caution">
    <text evidence="17">The sequence shown here is derived from an EMBL/GenBank/DDBJ whole genome shotgun (WGS) entry which is preliminary data.</text>
</comment>
<comment type="subcellular location">
    <subcellularLocation>
        <location evidence="2">Cell membrane</location>
        <topology evidence="2">Multi-pass membrane protein</topology>
    </subcellularLocation>
</comment>
<dbReference type="InterPro" id="IPR036890">
    <property type="entry name" value="HATPase_C_sf"/>
</dbReference>
<dbReference type="EMBL" id="LSDC01000017">
    <property type="protein sequence ID" value="KXB63214.1"/>
    <property type="molecule type" value="Genomic_DNA"/>
</dbReference>
<keyword evidence="9 17" id="KW-0418">Kinase</keyword>
<dbReference type="EC" id="2.7.13.3" evidence="3"/>
<evidence type="ECO:0000256" key="1">
    <source>
        <dbReference type="ARBA" id="ARBA00000085"/>
    </source>
</evidence>
<dbReference type="InterPro" id="IPR005467">
    <property type="entry name" value="His_kinase_dom"/>
</dbReference>
<dbReference type="CDD" id="cd06225">
    <property type="entry name" value="HAMP"/>
    <property type="match status" value="1"/>
</dbReference>
<gene>
    <name evidence="17" type="ORF">HMPREF3186_00245</name>
</gene>
<evidence type="ECO:0000259" key="15">
    <source>
        <dbReference type="PROSITE" id="PS50109"/>
    </source>
</evidence>
<feature type="transmembrane region" description="Helical" evidence="14">
    <location>
        <begin position="150"/>
        <end position="175"/>
    </location>
</feature>